<reference evidence="9 10" key="1">
    <citation type="journal article" date="2023" name="Elife">
        <title>Identification of key yeast species and microbe-microbe interactions impacting larval growth of Drosophila in the wild.</title>
        <authorList>
            <person name="Mure A."/>
            <person name="Sugiura Y."/>
            <person name="Maeda R."/>
            <person name="Honda K."/>
            <person name="Sakurai N."/>
            <person name="Takahashi Y."/>
            <person name="Watada M."/>
            <person name="Katoh T."/>
            <person name="Gotoh A."/>
            <person name="Gotoh Y."/>
            <person name="Taniguchi I."/>
            <person name="Nakamura K."/>
            <person name="Hayashi T."/>
            <person name="Katayama T."/>
            <person name="Uemura T."/>
            <person name="Hattori Y."/>
        </authorList>
    </citation>
    <scope>NUCLEOTIDE SEQUENCE [LARGE SCALE GENOMIC DNA]</scope>
    <source>
        <strain evidence="9 10">PK-24</strain>
    </source>
</reference>
<comment type="caution">
    <text evidence="9">The sequence shown here is derived from an EMBL/GenBank/DDBJ whole genome shotgun (WGS) entry which is preliminary data.</text>
</comment>
<dbReference type="GO" id="GO:0043614">
    <property type="term" value="C:multi-eIF complex"/>
    <property type="evidence" value="ECO:0007669"/>
    <property type="project" value="TreeGrafter"/>
</dbReference>
<evidence type="ECO:0000256" key="2">
    <source>
        <dbReference type="ARBA" id="ARBA00022490"/>
    </source>
</evidence>
<dbReference type="Proteomes" id="UP001378960">
    <property type="component" value="Unassembled WGS sequence"/>
</dbReference>
<accession>A0AAV5R3G7</accession>
<feature type="domain" description="PCI" evidence="8">
    <location>
        <begin position="367"/>
        <end position="552"/>
    </location>
</feature>
<dbReference type="GO" id="GO:0071540">
    <property type="term" value="C:eukaryotic translation initiation factor 3 complex, eIF3e"/>
    <property type="evidence" value="ECO:0007669"/>
    <property type="project" value="TreeGrafter"/>
</dbReference>
<dbReference type="GO" id="GO:0071541">
    <property type="term" value="C:eukaryotic translation initiation factor 3 complex, eIF3m"/>
    <property type="evidence" value="ECO:0007669"/>
    <property type="project" value="TreeGrafter"/>
</dbReference>
<evidence type="ECO:0000313" key="9">
    <source>
        <dbReference type="EMBL" id="GMM46066.1"/>
    </source>
</evidence>
<evidence type="ECO:0000259" key="8">
    <source>
        <dbReference type="PROSITE" id="PS50250"/>
    </source>
</evidence>
<dbReference type="PANTHER" id="PTHR14005">
    <property type="entry name" value="EUKARYOTIC TRANSLATION INITIATION FACTOR 3, THETA SUBUNIT"/>
    <property type="match status" value="1"/>
</dbReference>
<keyword evidence="2" id="KW-0963">Cytoplasm</keyword>
<evidence type="ECO:0000256" key="6">
    <source>
        <dbReference type="ARBA" id="ARBA00023054"/>
    </source>
</evidence>
<evidence type="ECO:0000256" key="7">
    <source>
        <dbReference type="SAM" id="Coils"/>
    </source>
</evidence>
<dbReference type="InterPro" id="IPR054711">
    <property type="entry name" value="eIF3a_PCI_TPR-like"/>
</dbReference>
<proteinExistence type="predicted"/>
<comment type="subcellular location">
    <subcellularLocation>
        <location evidence="1">Cytoplasm</location>
    </subcellularLocation>
</comment>
<dbReference type="GO" id="GO:0003743">
    <property type="term" value="F:translation initiation factor activity"/>
    <property type="evidence" value="ECO:0007669"/>
    <property type="project" value="UniProtKB-KW"/>
</dbReference>
<name>A0AAV5R3G7_PICKL</name>
<dbReference type="AlphaFoldDB" id="A0AAV5R3G7"/>
<dbReference type="InterPro" id="IPR000717">
    <property type="entry name" value="PCI_dom"/>
</dbReference>
<feature type="coiled-coil region" evidence="7">
    <location>
        <begin position="619"/>
        <end position="680"/>
    </location>
</feature>
<dbReference type="GO" id="GO:0002188">
    <property type="term" value="P:translation reinitiation"/>
    <property type="evidence" value="ECO:0007669"/>
    <property type="project" value="TreeGrafter"/>
</dbReference>
<dbReference type="Gene3D" id="4.10.860.10">
    <property type="entry name" value="UVR domain"/>
    <property type="match status" value="1"/>
</dbReference>
<evidence type="ECO:0000256" key="3">
    <source>
        <dbReference type="ARBA" id="ARBA00022540"/>
    </source>
</evidence>
<feature type="coiled-coil region" evidence="7">
    <location>
        <begin position="807"/>
        <end position="898"/>
    </location>
</feature>
<protein>
    <submittedName>
        <fullName evidence="9">Translation initiation factor eIF3 core subunit A</fullName>
    </submittedName>
</protein>
<dbReference type="Pfam" id="PF22591">
    <property type="entry name" value="eIF3a_PCI_TPR-like"/>
    <property type="match status" value="2"/>
</dbReference>
<dbReference type="GO" id="GO:0003729">
    <property type="term" value="F:mRNA binding"/>
    <property type="evidence" value="ECO:0007669"/>
    <property type="project" value="TreeGrafter"/>
</dbReference>
<dbReference type="FunFam" id="4.10.860.10:FF:000001">
    <property type="entry name" value="Eukaryotic translation initiation factor 3 subunit A"/>
    <property type="match status" value="1"/>
</dbReference>
<evidence type="ECO:0000313" key="10">
    <source>
        <dbReference type="Proteomes" id="UP001378960"/>
    </source>
</evidence>
<organism evidence="9 10">
    <name type="scientific">Pichia kluyveri</name>
    <name type="common">Yeast</name>
    <dbReference type="NCBI Taxonomy" id="36015"/>
    <lineage>
        <taxon>Eukaryota</taxon>
        <taxon>Fungi</taxon>
        <taxon>Dikarya</taxon>
        <taxon>Ascomycota</taxon>
        <taxon>Saccharomycotina</taxon>
        <taxon>Pichiomycetes</taxon>
        <taxon>Pichiales</taxon>
        <taxon>Pichiaceae</taxon>
        <taxon>Pichia</taxon>
    </lineage>
</organism>
<evidence type="ECO:0000256" key="1">
    <source>
        <dbReference type="ARBA" id="ARBA00004496"/>
    </source>
</evidence>
<keyword evidence="4" id="KW-0694">RNA-binding</keyword>
<keyword evidence="10" id="KW-1185">Reference proteome</keyword>
<gene>
    <name evidence="9" type="ORF">DAPK24_026410</name>
</gene>
<dbReference type="Gene3D" id="1.25.40.860">
    <property type="match status" value="1"/>
</dbReference>
<dbReference type="PROSITE" id="PS50250">
    <property type="entry name" value="PCI"/>
    <property type="match status" value="1"/>
</dbReference>
<keyword evidence="6 7" id="KW-0175">Coiled coil</keyword>
<dbReference type="EMBL" id="BTGB01000003">
    <property type="protein sequence ID" value="GMM46066.1"/>
    <property type="molecule type" value="Genomic_DNA"/>
</dbReference>
<evidence type="ECO:0000256" key="5">
    <source>
        <dbReference type="ARBA" id="ARBA00022917"/>
    </source>
</evidence>
<sequence length="932" mass="108510">MSYQAGRPENVLRRAEDLIAIDQPDVALQKLYNFIISKRAKHIDPTTPQLLDIFKLFIKLAINKRFTKDIKDALYQYKKMIQGLTSSIGYENLENLTKFLLQTANLKLNDAQLEANDAAEIAIEKSIASAAAASKLVYSRVDDDEDDDEDKDINDNVDIDESDDEDAINFEISPENILLSSVTTDDSVERSNKEFFLPWLKFVWECYRTVLELLRNNSKLETSYCQVSLQAFQFCIKYDRKSEFKRLCELLKTHLLSINKGDYYEDSINLSKPDTLQKFLDVRFQQLNTAVKLELWKESFKSIEDVHGLMKYSKRSPKPVALINYYNNLAKIFQVSNDYAYASAARQKIFQLLIKSPIITDDELKDNATIYLLTLLSIPILDSFKNSFSTQTGLTDAEFYKRKNNKLSNLLNLNQTPTRDSLLNSNVLNIVLKYADEDIVKLYNLIEKSFNPLTFHSNVENILVKISNNDKFTSFIQPLKEVFITKIISKISTLYDSIKFDFFHKLSSYNTEIFNYNEFEFEDLLVSGEYSNLIKCEVEIDDEAGVVNFNDKIYSSSTTSSINSRLYDLQKALTTAVNIINFDQIKLAKEQLNEKLIKNANETFEVEKQNILHTAELIKQREIELATLKKEEAAQLEKQKAEELLKQKRNEEERIKQEAEKHEKERIEKTRKEIDLANKKNIVKDINSRGVIEIKFDDVKNMTEDEIRQYSYQKLEEQTQKLEEQSNAIFKRMDYIERAERVYEIPILKKEIDEDVNKQLEQYNLLKEKHIEQSKISHEKLLQVKERLSRFVPAFTEYNEQLKKLGKEEIEAKKRKAKELFEAEKQARIEEFIAKKKQEYYDNIKKQEAEAKAKKEAEEREIAAAKAREEAERIRAEAAKAREEAAKARAEAAEAAKASDPRKLEYEKLKNKEKLTFSEKIRLKVLAKELGL</sequence>
<keyword evidence="3 9" id="KW-0396">Initiation factor</keyword>
<dbReference type="GO" id="GO:0001732">
    <property type="term" value="P:formation of cytoplasmic translation initiation complex"/>
    <property type="evidence" value="ECO:0007669"/>
    <property type="project" value="TreeGrafter"/>
</dbReference>
<feature type="coiled-coil region" evidence="7">
    <location>
        <begin position="712"/>
        <end position="769"/>
    </location>
</feature>
<keyword evidence="5" id="KW-0648">Protein biosynthesis</keyword>
<dbReference type="PANTHER" id="PTHR14005:SF0">
    <property type="entry name" value="EUKARYOTIC TRANSLATION INITIATION FACTOR 3 SUBUNIT A"/>
    <property type="match status" value="1"/>
</dbReference>
<evidence type="ECO:0000256" key="4">
    <source>
        <dbReference type="ARBA" id="ARBA00022884"/>
    </source>
</evidence>
<dbReference type="InterPro" id="IPR027512">
    <property type="entry name" value="EIF3A"/>
</dbReference>